<dbReference type="OrthoDB" id="1930051at2759"/>
<accession>A0A1J7IJP3</accession>
<dbReference type="Proteomes" id="UP000188354">
    <property type="component" value="Chromosome LG03"/>
</dbReference>
<name>A0A1J7IJP3_LUPAN</name>
<reference evidence="2 3" key="1">
    <citation type="journal article" date="2017" name="Plant Biotechnol. J.">
        <title>A comprehensive draft genome sequence for lupin (Lupinus angustifolius), an emerging health food: insights into plant-microbe interactions and legume evolution.</title>
        <authorList>
            <person name="Hane J.K."/>
            <person name="Ming Y."/>
            <person name="Kamphuis L.G."/>
            <person name="Nelson M.N."/>
            <person name="Garg G."/>
            <person name="Atkins C.A."/>
            <person name="Bayer P.E."/>
            <person name="Bravo A."/>
            <person name="Bringans S."/>
            <person name="Cannon S."/>
            <person name="Edwards D."/>
            <person name="Foley R."/>
            <person name="Gao L.L."/>
            <person name="Harrison M.J."/>
            <person name="Huang W."/>
            <person name="Hurgobin B."/>
            <person name="Li S."/>
            <person name="Liu C.W."/>
            <person name="McGrath A."/>
            <person name="Morahan G."/>
            <person name="Murray J."/>
            <person name="Weller J."/>
            <person name="Jian J."/>
            <person name="Singh K.B."/>
        </authorList>
    </citation>
    <scope>NUCLEOTIDE SEQUENCE [LARGE SCALE GENOMIC DNA]</scope>
    <source>
        <strain evidence="3">cv. Tanjil</strain>
        <tissue evidence="2">Whole plant</tissue>
    </source>
</reference>
<gene>
    <name evidence="2" type="ORF">TanjilG_20875</name>
</gene>
<evidence type="ECO:0000256" key="1">
    <source>
        <dbReference type="SAM" id="MobiDB-lite"/>
    </source>
</evidence>
<dbReference type="PANTHER" id="PTHR35737:SF1">
    <property type="entry name" value="CRYPTIC LOCI REGULATOR"/>
    <property type="match status" value="1"/>
</dbReference>
<protein>
    <submittedName>
        <fullName evidence="2">Uncharacterized protein</fullName>
    </submittedName>
</protein>
<dbReference type="KEGG" id="lang:109344390"/>
<evidence type="ECO:0000313" key="2">
    <source>
        <dbReference type="EMBL" id="OIW14429.1"/>
    </source>
</evidence>
<dbReference type="STRING" id="3871.A0A1J7IJP3"/>
<evidence type="ECO:0000313" key="3">
    <source>
        <dbReference type="Proteomes" id="UP000188354"/>
    </source>
</evidence>
<dbReference type="EMBL" id="CM007363">
    <property type="protein sequence ID" value="OIW14429.1"/>
    <property type="molecule type" value="Genomic_DNA"/>
</dbReference>
<organism evidence="2 3">
    <name type="scientific">Lupinus angustifolius</name>
    <name type="common">Narrow-leaved blue lupine</name>
    <dbReference type="NCBI Taxonomy" id="3871"/>
    <lineage>
        <taxon>Eukaryota</taxon>
        <taxon>Viridiplantae</taxon>
        <taxon>Streptophyta</taxon>
        <taxon>Embryophyta</taxon>
        <taxon>Tracheophyta</taxon>
        <taxon>Spermatophyta</taxon>
        <taxon>Magnoliopsida</taxon>
        <taxon>eudicotyledons</taxon>
        <taxon>Gunneridae</taxon>
        <taxon>Pentapetalae</taxon>
        <taxon>rosids</taxon>
        <taxon>fabids</taxon>
        <taxon>Fabales</taxon>
        <taxon>Fabaceae</taxon>
        <taxon>Papilionoideae</taxon>
        <taxon>50 kb inversion clade</taxon>
        <taxon>genistoids sensu lato</taxon>
        <taxon>core genistoids</taxon>
        <taxon>Genisteae</taxon>
        <taxon>Lupinus</taxon>
    </lineage>
</organism>
<feature type="region of interest" description="Disordered" evidence="1">
    <location>
        <begin position="27"/>
        <end position="56"/>
    </location>
</feature>
<dbReference type="AlphaFoldDB" id="A0A1J7IJP3"/>
<keyword evidence="3" id="KW-1185">Reference proteome</keyword>
<proteinExistence type="predicted"/>
<dbReference type="PANTHER" id="PTHR35737">
    <property type="entry name" value="CRYPTIC LOCI REGULATOR"/>
    <property type="match status" value="1"/>
</dbReference>
<sequence length="183" mass="20706">MDSSTTASPHHHHWELRNDDGFVYKLKKRRIDPSASHPPPSTDAGEAAAAEKDAELRRRERKKRTLLKLKVKYESEILHWDNLSNTLCAMQDRAVQIQQEREVTPSLASSSEVAKDVDSVGGSLLDELLTQVEAQEAIIDDFSNLCDVAEAICHKKEEQFKQSLFNLPIWASPHELMKSLCDD</sequence>
<dbReference type="OMA" id="LPIWGSP"/>
<dbReference type="Gramene" id="OIW14429">
    <property type="protein sequence ID" value="OIW14429"/>
    <property type="gene ID" value="TanjilG_20875"/>
</dbReference>